<gene>
    <name evidence="5" type="ORF">EDB81DRAFT_25927</name>
</gene>
<feature type="coiled-coil region" evidence="4">
    <location>
        <begin position="296"/>
        <end position="324"/>
    </location>
</feature>
<dbReference type="EMBL" id="JAGMUV010000001">
    <property type="protein sequence ID" value="KAH7175811.1"/>
    <property type="molecule type" value="Genomic_DNA"/>
</dbReference>
<reference evidence="5" key="1">
    <citation type="journal article" date="2021" name="Nat. Commun.">
        <title>Genetic determinants of endophytism in the Arabidopsis root mycobiome.</title>
        <authorList>
            <person name="Mesny F."/>
            <person name="Miyauchi S."/>
            <person name="Thiergart T."/>
            <person name="Pickel B."/>
            <person name="Atanasova L."/>
            <person name="Karlsson M."/>
            <person name="Huettel B."/>
            <person name="Barry K.W."/>
            <person name="Haridas S."/>
            <person name="Chen C."/>
            <person name="Bauer D."/>
            <person name="Andreopoulos W."/>
            <person name="Pangilinan J."/>
            <person name="LaButti K."/>
            <person name="Riley R."/>
            <person name="Lipzen A."/>
            <person name="Clum A."/>
            <person name="Drula E."/>
            <person name="Henrissat B."/>
            <person name="Kohler A."/>
            <person name="Grigoriev I.V."/>
            <person name="Martin F.M."/>
            <person name="Hacquard S."/>
        </authorList>
    </citation>
    <scope>NUCLEOTIDE SEQUENCE</scope>
    <source>
        <strain evidence="5">MPI-CAGE-AT-0147</strain>
    </source>
</reference>
<evidence type="ECO:0000313" key="6">
    <source>
        <dbReference type="Proteomes" id="UP000738349"/>
    </source>
</evidence>
<evidence type="ECO:0000256" key="3">
    <source>
        <dbReference type="ARBA" id="ARBA00023186"/>
    </source>
</evidence>
<name>A0A9P9JIP8_9HYPO</name>
<evidence type="ECO:0000313" key="5">
    <source>
        <dbReference type="EMBL" id="KAH7175811.1"/>
    </source>
</evidence>
<dbReference type="OrthoDB" id="5585685at2759"/>
<dbReference type="PANTHER" id="PTHR12425">
    <property type="entry name" value="SYNEMBRYN"/>
    <property type="match status" value="1"/>
</dbReference>
<keyword evidence="6" id="KW-1185">Reference proteome</keyword>
<keyword evidence="2" id="KW-0344">Guanine-nucleotide releasing factor</keyword>
<dbReference type="GO" id="GO:0005737">
    <property type="term" value="C:cytoplasm"/>
    <property type="evidence" value="ECO:0007669"/>
    <property type="project" value="TreeGrafter"/>
</dbReference>
<keyword evidence="3" id="KW-0143">Chaperone</keyword>
<dbReference type="InterPro" id="IPR019318">
    <property type="entry name" value="Gua_nucleotide_exch_fac_Ric8"/>
</dbReference>
<dbReference type="Proteomes" id="UP000738349">
    <property type="component" value="Unassembled WGS sequence"/>
</dbReference>
<dbReference type="PANTHER" id="PTHR12425:SF5">
    <property type="entry name" value="SYNEMBRYN"/>
    <property type="match status" value="1"/>
</dbReference>
<dbReference type="GO" id="GO:0001965">
    <property type="term" value="F:G-protein alpha-subunit binding"/>
    <property type="evidence" value="ECO:0007669"/>
    <property type="project" value="TreeGrafter"/>
</dbReference>
<dbReference type="SUPFAM" id="SSF48371">
    <property type="entry name" value="ARM repeat"/>
    <property type="match status" value="1"/>
</dbReference>
<proteinExistence type="inferred from homology"/>
<comment type="similarity">
    <text evidence="1">Belongs to the synembryn family.</text>
</comment>
<dbReference type="AlphaFoldDB" id="A0A9P9JIP8"/>
<dbReference type="GO" id="GO:0005085">
    <property type="term" value="F:guanyl-nucleotide exchange factor activity"/>
    <property type="evidence" value="ECO:0007669"/>
    <property type="project" value="UniProtKB-KW"/>
</dbReference>
<evidence type="ECO:0000256" key="1">
    <source>
        <dbReference type="ARBA" id="ARBA00009049"/>
    </source>
</evidence>
<dbReference type="Pfam" id="PF10165">
    <property type="entry name" value="Ric8"/>
    <property type="match status" value="1"/>
</dbReference>
<comment type="caution">
    <text evidence="5">The sequence shown here is derived from an EMBL/GenBank/DDBJ whole genome shotgun (WGS) entry which is preliminary data.</text>
</comment>
<keyword evidence="4" id="KW-0175">Coiled coil</keyword>
<protein>
    <submittedName>
        <fullName evidence="5">Guanine nucleotide exchange factor</fullName>
    </submittedName>
</protein>
<organism evidence="5 6">
    <name type="scientific">Dactylonectria macrodidyma</name>
    <dbReference type="NCBI Taxonomy" id="307937"/>
    <lineage>
        <taxon>Eukaryota</taxon>
        <taxon>Fungi</taxon>
        <taxon>Dikarya</taxon>
        <taxon>Ascomycota</taxon>
        <taxon>Pezizomycotina</taxon>
        <taxon>Sordariomycetes</taxon>
        <taxon>Hypocreomycetidae</taxon>
        <taxon>Hypocreales</taxon>
        <taxon>Nectriaceae</taxon>
        <taxon>Dactylonectria</taxon>
    </lineage>
</organism>
<evidence type="ECO:0000256" key="4">
    <source>
        <dbReference type="SAM" id="Coils"/>
    </source>
</evidence>
<accession>A0A9P9JIP8</accession>
<dbReference type="InterPro" id="IPR016024">
    <property type="entry name" value="ARM-type_fold"/>
</dbReference>
<dbReference type="GO" id="GO:0007186">
    <property type="term" value="P:G protein-coupled receptor signaling pathway"/>
    <property type="evidence" value="ECO:0007669"/>
    <property type="project" value="TreeGrafter"/>
</dbReference>
<evidence type="ECO:0000256" key="2">
    <source>
        <dbReference type="ARBA" id="ARBA00022658"/>
    </source>
</evidence>
<sequence length="367" mass="40964">MKCLHNILRLSASTRQLLVNENLTGTLIELMESTDLEIASIAMRLLVLSSIDTDLDLAPYFQSHHLAGVVNNNIIRCNSTSHLPIEPALTLLSTLGANPQYQSWTPQFSDVMPHILEMLERAPSTAPLNPLTSLLISSLLSIPFTDELPNSILDKLIDILDNSLPMNTKKQEEEIETTLSPLMGLLLQVASGTETKSHLCVRLIACDQERMVPLGRGDSLPHRLIRLSAEINLPTLHQLVTFLLFKLSDEDPRKLLANVGYGYGTGMLEFLGIPFSHDDDINMVDMSMPNANPITGQRLEAEAVNSQENEREMTQEEKEREAEKLFVLFERLKATRVVDIENPVARSIKMGYVEEIDDSSDDDTKHG</sequence>